<sequence length="32" mass="3705">MQNNKWVKIVVYLIIASMLLSTLVMSLGMLFF</sequence>
<evidence type="ECO:0000313" key="2">
    <source>
        <dbReference type="EMBL" id="MBJ6364122.1"/>
    </source>
</evidence>
<name>A0A934MXF2_9BACL</name>
<keyword evidence="1" id="KW-1133">Transmembrane helix</keyword>
<dbReference type="RefSeq" id="WP_199021726.1">
    <property type="nucleotide sequence ID" value="NZ_JAELUP010000117.1"/>
</dbReference>
<organism evidence="2 3">
    <name type="scientific">Paenibacillus roseus</name>
    <dbReference type="NCBI Taxonomy" id="2798579"/>
    <lineage>
        <taxon>Bacteria</taxon>
        <taxon>Bacillati</taxon>
        <taxon>Bacillota</taxon>
        <taxon>Bacilli</taxon>
        <taxon>Bacillales</taxon>
        <taxon>Paenibacillaceae</taxon>
        <taxon>Paenibacillus</taxon>
    </lineage>
</organism>
<dbReference type="InterPro" id="IPR049722">
    <property type="entry name" value="Prli42-like"/>
</dbReference>
<keyword evidence="1" id="KW-0472">Membrane</keyword>
<feature type="transmembrane region" description="Helical" evidence="1">
    <location>
        <begin position="9"/>
        <end position="31"/>
    </location>
</feature>
<keyword evidence="1" id="KW-0812">Transmembrane</keyword>
<dbReference type="AlphaFoldDB" id="A0A934MXF2"/>
<comment type="caution">
    <text evidence="2">The sequence shown here is derived from an EMBL/GenBank/DDBJ whole genome shotgun (WGS) entry which is preliminary data.</text>
</comment>
<dbReference type="NCBIfam" id="NF033880">
    <property type="entry name" value="Prli42"/>
    <property type="match status" value="1"/>
</dbReference>
<evidence type="ECO:0000313" key="3">
    <source>
        <dbReference type="Proteomes" id="UP000640274"/>
    </source>
</evidence>
<protein>
    <submittedName>
        <fullName evidence="2">Stressosome-associated protein Prli42</fullName>
    </submittedName>
</protein>
<reference evidence="2" key="1">
    <citation type="submission" date="2020-12" db="EMBL/GenBank/DDBJ databases">
        <authorList>
            <person name="Huq M.A."/>
        </authorList>
    </citation>
    <scope>NUCLEOTIDE SEQUENCE</scope>
    <source>
        <strain evidence="2">MAHUQ-46</strain>
    </source>
</reference>
<gene>
    <name evidence="2" type="primary">prli42</name>
    <name evidence="2" type="ORF">JFN88_23175</name>
</gene>
<proteinExistence type="predicted"/>
<dbReference type="EMBL" id="JAELUP010000117">
    <property type="protein sequence ID" value="MBJ6364122.1"/>
    <property type="molecule type" value="Genomic_DNA"/>
</dbReference>
<dbReference type="Proteomes" id="UP000640274">
    <property type="component" value="Unassembled WGS sequence"/>
</dbReference>
<evidence type="ECO:0000256" key="1">
    <source>
        <dbReference type="SAM" id="Phobius"/>
    </source>
</evidence>
<keyword evidence="3" id="KW-1185">Reference proteome</keyword>
<accession>A0A934MXF2</accession>